<evidence type="ECO:0000256" key="1">
    <source>
        <dbReference type="SAM" id="MobiDB-lite"/>
    </source>
</evidence>
<protein>
    <submittedName>
        <fullName evidence="2">Uncharacterized protein</fullName>
    </submittedName>
</protein>
<dbReference type="Proteomes" id="UP000366065">
    <property type="component" value="Unassembled WGS sequence"/>
</dbReference>
<evidence type="ECO:0000313" key="2">
    <source>
        <dbReference type="EMBL" id="VVE45944.1"/>
    </source>
</evidence>
<feature type="compositionally biased region" description="Low complexity" evidence="1">
    <location>
        <begin position="127"/>
        <end position="137"/>
    </location>
</feature>
<keyword evidence="3" id="KW-1185">Reference proteome</keyword>
<organism evidence="2 3">
    <name type="scientific">Pandoraea capi</name>
    <dbReference type="NCBI Taxonomy" id="2508286"/>
    <lineage>
        <taxon>Bacteria</taxon>
        <taxon>Pseudomonadati</taxon>
        <taxon>Pseudomonadota</taxon>
        <taxon>Betaproteobacteria</taxon>
        <taxon>Burkholderiales</taxon>
        <taxon>Burkholderiaceae</taxon>
        <taxon>Pandoraea</taxon>
    </lineage>
</organism>
<proteinExistence type="predicted"/>
<reference evidence="2 3" key="1">
    <citation type="submission" date="2019-08" db="EMBL/GenBank/DDBJ databases">
        <authorList>
            <person name="Peeters C."/>
        </authorList>
    </citation>
    <scope>NUCLEOTIDE SEQUENCE [LARGE SCALE GENOMIC DNA]</scope>
    <source>
        <strain evidence="2 3">LMG 20602</strain>
    </source>
</reference>
<gene>
    <name evidence="2" type="ORF">PCA20602_04417</name>
</gene>
<feature type="region of interest" description="Disordered" evidence="1">
    <location>
        <begin position="126"/>
        <end position="152"/>
    </location>
</feature>
<accession>A0ABY6WAI4</accession>
<comment type="caution">
    <text evidence="2">The sequence shown here is derived from an EMBL/GenBank/DDBJ whole genome shotgun (WGS) entry which is preliminary data.</text>
</comment>
<name>A0ABY6WAI4_9BURK</name>
<dbReference type="EMBL" id="CABPRV010000013">
    <property type="protein sequence ID" value="VVE45944.1"/>
    <property type="molecule type" value="Genomic_DNA"/>
</dbReference>
<evidence type="ECO:0000313" key="3">
    <source>
        <dbReference type="Proteomes" id="UP000366065"/>
    </source>
</evidence>
<sequence length="270" mass="28265">MVSPTSPTTSTVSAQVQRAVTTATQTAKHFKKRLVSELLNAPRELRPYQFGPTLRLSASPPPLGSLVRPRAIHPAHPHDVSLHAALDLSPASRQCGASQLPLDLSTTAPGMLSVTVEHHLTTRRLVASAAAGRAPSSSEDEDSPECRPETIDGPVRSESVEVIELSKTPATSCPSLTKVLSAPGGSTLNAPQANRPLAPIVALRSAFDPLLHDASAIIFQKIMGVDVVHKTQDGWNIATPSSGIGSAHSLLQSITEPQTGAGRHSPATPS</sequence>